<feature type="region of interest" description="Disordered" evidence="1">
    <location>
        <begin position="1"/>
        <end position="22"/>
    </location>
</feature>
<dbReference type="Proteomes" id="UP000032180">
    <property type="component" value="Chromosome 9"/>
</dbReference>
<sequence>MDNNTGGSTTKMLGSSGPLGDITNLSAAELKNKRARERIILQWHNNKNFFYNNKLYLLSATDEGAAFE</sequence>
<evidence type="ECO:0000313" key="3">
    <source>
        <dbReference type="Proteomes" id="UP000032180"/>
    </source>
</evidence>
<evidence type="ECO:0000256" key="1">
    <source>
        <dbReference type="SAM" id="MobiDB-lite"/>
    </source>
</evidence>
<reference evidence="2" key="3">
    <citation type="submission" date="2015-04" db="UniProtKB">
        <authorList>
            <consortium name="EnsemblPlants"/>
        </authorList>
    </citation>
    <scope>IDENTIFICATION</scope>
</reference>
<organism evidence="2 3">
    <name type="scientific">Leersia perrieri</name>
    <dbReference type="NCBI Taxonomy" id="77586"/>
    <lineage>
        <taxon>Eukaryota</taxon>
        <taxon>Viridiplantae</taxon>
        <taxon>Streptophyta</taxon>
        <taxon>Embryophyta</taxon>
        <taxon>Tracheophyta</taxon>
        <taxon>Spermatophyta</taxon>
        <taxon>Magnoliopsida</taxon>
        <taxon>Liliopsida</taxon>
        <taxon>Poales</taxon>
        <taxon>Poaceae</taxon>
        <taxon>BOP clade</taxon>
        <taxon>Oryzoideae</taxon>
        <taxon>Oryzeae</taxon>
        <taxon>Oryzinae</taxon>
        <taxon>Leersia</taxon>
    </lineage>
</organism>
<proteinExistence type="predicted"/>
<dbReference type="AlphaFoldDB" id="A0A0D9XGV4"/>
<keyword evidence="3" id="KW-1185">Reference proteome</keyword>
<feature type="compositionally biased region" description="Polar residues" evidence="1">
    <location>
        <begin position="1"/>
        <end position="13"/>
    </location>
</feature>
<evidence type="ECO:0000313" key="2">
    <source>
        <dbReference type="EnsemblPlants" id="LPERR09G15760.1"/>
    </source>
</evidence>
<dbReference type="HOGENOM" id="CLU_2797630_0_0_1"/>
<dbReference type="EnsemblPlants" id="LPERR09G15760.1">
    <property type="protein sequence ID" value="LPERR09G15760.1"/>
    <property type="gene ID" value="LPERR09G15760"/>
</dbReference>
<accession>A0A0D9XGV4</accession>
<dbReference type="Gramene" id="LPERR09G15760.1">
    <property type="protein sequence ID" value="LPERR09G15760.1"/>
    <property type="gene ID" value="LPERR09G15760"/>
</dbReference>
<reference evidence="3" key="2">
    <citation type="submission" date="2013-12" db="EMBL/GenBank/DDBJ databases">
        <authorList>
            <person name="Yu Y."/>
            <person name="Lee S."/>
            <person name="de Baynast K."/>
            <person name="Wissotski M."/>
            <person name="Liu L."/>
            <person name="Talag J."/>
            <person name="Goicoechea J."/>
            <person name="Angelova A."/>
            <person name="Jetty R."/>
            <person name="Kudrna D."/>
            <person name="Golser W."/>
            <person name="Rivera L."/>
            <person name="Zhang J."/>
            <person name="Wing R."/>
        </authorList>
    </citation>
    <scope>NUCLEOTIDE SEQUENCE</scope>
</reference>
<reference evidence="2 3" key="1">
    <citation type="submission" date="2012-08" db="EMBL/GenBank/DDBJ databases">
        <title>Oryza genome evolution.</title>
        <authorList>
            <person name="Wing R.A."/>
        </authorList>
    </citation>
    <scope>NUCLEOTIDE SEQUENCE</scope>
</reference>
<protein>
    <submittedName>
        <fullName evidence="2">Uncharacterized protein</fullName>
    </submittedName>
</protein>
<name>A0A0D9XGV4_9ORYZ</name>